<proteinExistence type="predicted"/>
<feature type="coiled-coil region" evidence="1">
    <location>
        <begin position="299"/>
        <end position="545"/>
    </location>
</feature>
<feature type="coiled-coil region" evidence="1">
    <location>
        <begin position="71"/>
        <end position="98"/>
    </location>
</feature>
<dbReference type="Proteomes" id="UP000039865">
    <property type="component" value="Unassembled WGS sequence"/>
</dbReference>
<dbReference type="AlphaFoldDB" id="A0A077ZVF4"/>
<accession>A0A077ZVF4</accession>
<organism evidence="2 3">
    <name type="scientific">Stylonychia lemnae</name>
    <name type="common">Ciliate</name>
    <dbReference type="NCBI Taxonomy" id="5949"/>
    <lineage>
        <taxon>Eukaryota</taxon>
        <taxon>Sar</taxon>
        <taxon>Alveolata</taxon>
        <taxon>Ciliophora</taxon>
        <taxon>Intramacronucleata</taxon>
        <taxon>Spirotrichea</taxon>
        <taxon>Stichotrichia</taxon>
        <taxon>Sporadotrichida</taxon>
        <taxon>Oxytrichidae</taxon>
        <taxon>Stylonychinae</taxon>
        <taxon>Stylonychia</taxon>
    </lineage>
</organism>
<dbReference type="EMBL" id="CCKQ01002735">
    <property type="protein sequence ID" value="CDW73834.1"/>
    <property type="molecule type" value="Genomic_DNA"/>
</dbReference>
<sequence length="599" mass="73045">MDSIEKVIDEKNELWKALQDVQELLERTKNEKEQVTKLFADFKQHFEVIKTQCSQYHNRLVEEITSKKEIQNIYEQRLQDLRKSIEVKQREIDQISQKMVLPIDTDILRMRIQKDLESKFRIELETRALELERMTDAFYECKRHMEIFKTSLENQKFESEKILQEMREKHKNELTEIYEENQSLQIKLEEQRDRETIRQIRRELDEFRKRASDQSLEINELRKERDALKLERNDMIIKQAKELEDERNTRRTLNTDNDKLKFRVRCLEDDLQKQCLKSEKKTQELNQTSNEKTSLLGLMKEKEIQMDSMNRQMNELREELHQRELDLDMYLRRQTDEERDKGIMERKEKSKLQRELEILEKNYTELEQQRKADIYAIQDDYEKLQKQHRVMTEERNIYLQKVQQVQTEFDDMRKTFDQKNDEFDMIEREYKKLQERHRETMNNEFNLQTAKDHLEMSVRVSQEELQKVNQEFEESVYRWKQERGELLNKLQEFQSVISRARDESAKSKLHSKQYKDKLRLANNTIRALSQKVAQYELERQAERDIDDIRVGSQQLMENGLMGRDSHNSNRGSDVDFKEVIQRILHDDQLKQEMRKILNQ</sequence>
<dbReference type="OMA" id="CESWRVE"/>
<evidence type="ECO:0000313" key="3">
    <source>
        <dbReference type="Proteomes" id="UP000039865"/>
    </source>
</evidence>
<protein>
    <submittedName>
        <fullName evidence="2">Uncharacterized protein</fullName>
    </submittedName>
</protein>
<evidence type="ECO:0000256" key="1">
    <source>
        <dbReference type="SAM" id="Coils"/>
    </source>
</evidence>
<keyword evidence="1" id="KW-0175">Coiled coil</keyword>
<dbReference type="InParanoid" id="A0A077ZVF4"/>
<evidence type="ECO:0000313" key="2">
    <source>
        <dbReference type="EMBL" id="CDW73834.1"/>
    </source>
</evidence>
<reference evidence="2 3" key="1">
    <citation type="submission" date="2014-06" db="EMBL/GenBank/DDBJ databases">
        <authorList>
            <person name="Swart Estienne"/>
        </authorList>
    </citation>
    <scope>NUCLEOTIDE SEQUENCE [LARGE SCALE GENOMIC DNA]</scope>
    <source>
        <strain evidence="2 3">130c</strain>
    </source>
</reference>
<feature type="coiled-coil region" evidence="1">
    <location>
        <begin position="149"/>
        <end position="238"/>
    </location>
</feature>
<keyword evidence="3" id="KW-1185">Reference proteome</keyword>
<dbReference type="OrthoDB" id="311279at2759"/>
<gene>
    <name evidence="2" type="primary">Contig9976.g10663</name>
    <name evidence="2" type="ORF">STYLEM_2822</name>
</gene>
<name>A0A077ZVF4_STYLE</name>